<comment type="caution">
    <text evidence="2">The sequence shown here is derived from an EMBL/GenBank/DDBJ whole genome shotgun (WGS) entry which is preliminary data.</text>
</comment>
<organism evidence="2 3">
    <name type="scientific">Pedobacter psychrotolerans</name>
    <dbReference type="NCBI Taxonomy" id="1843235"/>
    <lineage>
        <taxon>Bacteria</taxon>
        <taxon>Pseudomonadati</taxon>
        <taxon>Bacteroidota</taxon>
        <taxon>Sphingobacteriia</taxon>
        <taxon>Sphingobacteriales</taxon>
        <taxon>Sphingobacteriaceae</taxon>
        <taxon>Pedobacter</taxon>
    </lineage>
</organism>
<gene>
    <name evidence="2" type="ORF">EV200_10222</name>
    <name evidence="1" type="ORF">GCM10011413_15830</name>
</gene>
<dbReference type="Proteomes" id="UP000295684">
    <property type="component" value="Unassembled WGS sequence"/>
</dbReference>
<evidence type="ECO:0000313" key="2">
    <source>
        <dbReference type="EMBL" id="TCO28605.1"/>
    </source>
</evidence>
<dbReference type="EMBL" id="BMJO01000003">
    <property type="protein sequence ID" value="GGE50402.1"/>
    <property type="molecule type" value="Genomic_DNA"/>
</dbReference>
<proteinExistence type="predicted"/>
<evidence type="ECO:0000313" key="4">
    <source>
        <dbReference type="Proteomes" id="UP000622648"/>
    </source>
</evidence>
<dbReference type="Proteomes" id="UP000622648">
    <property type="component" value="Unassembled WGS sequence"/>
</dbReference>
<sequence length="72" mass="8554">MKAELIQEFQMLQNSRANKFADELSDRFMSSVDLVTEKVNSSISMRGNMLLLLEKRLNFSLLKRFKNKFFKF</sequence>
<reference evidence="1" key="4">
    <citation type="submission" date="2024-05" db="EMBL/GenBank/DDBJ databases">
        <authorList>
            <person name="Sun Q."/>
            <person name="Zhou Y."/>
        </authorList>
    </citation>
    <scope>NUCLEOTIDE SEQUENCE</scope>
    <source>
        <strain evidence="1">CGMCC 1.15644</strain>
    </source>
</reference>
<accession>A0A4R2HLI4</accession>
<name>A0A4R2HLI4_9SPHI</name>
<dbReference type="EMBL" id="SLWO01000002">
    <property type="protein sequence ID" value="TCO28605.1"/>
    <property type="molecule type" value="Genomic_DNA"/>
</dbReference>
<evidence type="ECO:0000313" key="3">
    <source>
        <dbReference type="Proteomes" id="UP000295684"/>
    </source>
</evidence>
<reference evidence="2 3" key="3">
    <citation type="submission" date="2019-03" db="EMBL/GenBank/DDBJ databases">
        <title>Genomic Encyclopedia of Type Strains, Phase IV (KMG-IV): sequencing the most valuable type-strain genomes for metagenomic binning, comparative biology and taxonomic classification.</title>
        <authorList>
            <person name="Goeker M."/>
        </authorList>
    </citation>
    <scope>NUCLEOTIDE SEQUENCE [LARGE SCALE GENOMIC DNA]</scope>
    <source>
        <strain evidence="2 3">DSM 103236</strain>
    </source>
</reference>
<protein>
    <submittedName>
        <fullName evidence="2">Uncharacterized protein</fullName>
    </submittedName>
</protein>
<reference evidence="1" key="1">
    <citation type="journal article" date="2014" name="Int. J. Syst. Evol. Microbiol.">
        <title>Complete genome of a new Firmicutes species belonging to the dominant human colonic microbiota ('Ruminococcus bicirculans') reveals two chromosomes and a selective capacity to utilize plant glucans.</title>
        <authorList>
            <consortium name="NISC Comparative Sequencing Program"/>
            <person name="Wegmann U."/>
            <person name="Louis P."/>
            <person name="Goesmann A."/>
            <person name="Henrissat B."/>
            <person name="Duncan S.H."/>
            <person name="Flint H.J."/>
        </authorList>
    </citation>
    <scope>NUCLEOTIDE SEQUENCE</scope>
    <source>
        <strain evidence="1">CGMCC 1.15644</strain>
    </source>
</reference>
<keyword evidence="4" id="KW-1185">Reference proteome</keyword>
<dbReference type="AlphaFoldDB" id="A0A4R2HLI4"/>
<evidence type="ECO:0000313" key="1">
    <source>
        <dbReference type="EMBL" id="GGE50402.1"/>
    </source>
</evidence>
<reference evidence="4" key="2">
    <citation type="journal article" date="2019" name="Int. J. Syst. Evol. Microbiol.">
        <title>The Global Catalogue of Microorganisms (GCM) 10K type strain sequencing project: providing services to taxonomists for standard genome sequencing and annotation.</title>
        <authorList>
            <consortium name="The Broad Institute Genomics Platform"/>
            <consortium name="The Broad Institute Genome Sequencing Center for Infectious Disease"/>
            <person name="Wu L."/>
            <person name="Ma J."/>
        </authorList>
    </citation>
    <scope>NUCLEOTIDE SEQUENCE [LARGE SCALE GENOMIC DNA]</scope>
    <source>
        <strain evidence="4">CGMCC 1.15644</strain>
    </source>
</reference>